<gene>
    <name evidence="2" type="ORF">EYF80_024111</name>
</gene>
<feature type="compositionally biased region" description="Polar residues" evidence="1">
    <location>
        <begin position="75"/>
        <end position="84"/>
    </location>
</feature>
<dbReference type="EMBL" id="SRLO01000231">
    <property type="protein sequence ID" value="TNN65707.1"/>
    <property type="molecule type" value="Genomic_DNA"/>
</dbReference>
<name>A0A4Z2HIV4_9TELE</name>
<sequence length="96" mass="10699">MSVTVICSSEEENFNTLFEKQSRLPEEEIRGGEKRLRTGRSNWIKTSTVQARLVQQEGAAGPRSRQVALGRDHGNSTQPGSRRVNQARLLMAFQGA</sequence>
<accession>A0A4Z2HIV4</accession>
<keyword evidence="3" id="KW-1185">Reference proteome</keyword>
<feature type="region of interest" description="Disordered" evidence="1">
    <location>
        <begin position="56"/>
        <end position="85"/>
    </location>
</feature>
<comment type="caution">
    <text evidence="2">The sequence shown here is derived from an EMBL/GenBank/DDBJ whole genome shotgun (WGS) entry which is preliminary data.</text>
</comment>
<evidence type="ECO:0000313" key="3">
    <source>
        <dbReference type="Proteomes" id="UP000314294"/>
    </source>
</evidence>
<evidence type="ECO:0000313" key="2">
    <source>
        <dbReference type="EMBL" id="TNN65707.1"/>
    </source>
</evidence>
<reference evidence="2 3" key="1">
    <citation type="submission" date="2019-03" db="EMBL/GenBank/DDBJ databases">
        <title>First draft genome of Liparis tanakae, snailfish: a comprehensive survey of snailfish specific genes.</title>
        <authorList>
            <person name="Kim W."/>
            <person name="Song I."/>
            <person name="Jeong J.-H."/>
            <person name="Kim D."/>
            <person name="Kim S."/>
            <person name="Ryu S."/>
            <person name="Song J.Y."/>
            <person name="Lee S.K."/>
        </authorList>
    </citation>
    <scope>NUCLEOTIDE SEQUENCE [LARGE SCALE GENOMIC DNA]</scope>
    <source>
        <tissue evidence="2">Muscle</tissue>
    </source>
</reference>
<dbReference type="AlphaFoldDB" id="A0A4Z2HIV4"/>
<dbReference type="Proteomes" id="UP000314294">
    <property type="component" value="Unassembled WGS sequence"/>
</dbReference>
<organism evidence="2 3">
    <name type="scientific">Liparis tanakae</name>
    <name type="common">Tanaka's snailfish</name>
    <dbReference type="NCBI Taxonomy" id="230148"/>
    <lineage>
        <taxon>Eukaryota</taxon>
        <taxon>Metazoa</taxon>
        <taxon>Chordata</taxon>
        <taxon>Craniata</taxon>
        <taxon>Vertebrata</taxon>
        <taxon>Euteleostomi</taxon>
        <taxon>Actinopterygii</taxon>
        <taxon>Neopterygii</taxon>
        <taxon>Teleostei</taxon>
        <taxon>Neoteleostei</taxon>
        <taxon>Acanthomorphata</taxon>
        <taxon>Eupercaria</taxon>
        <taxon>Perciformes</taxon>
        <taxon>Cottioidei</taxon>
        <taxon>Cottales</taxon>
        <taxon>Liparidae</taxon>
        <taxon>Liparis</taxon>
    </lineage>
</organism>
<proteinExistence type="predicted"/>
<evidence type="ECO:0000256" key="1">
    <source>
        <dbReference type="SAM" id="MobiDB-lite"/>
    </source>
</evidence>
<protein>
    <submittedName>
        <fullName evidence="2">Uncharacterized protein</fullName>
    </submittedName>
</protein>